<name>M0D9M7_HALPD</name>
<dbReference type="SUPFAM" id="SSF55781">
    <property type="entry name" value="GAF domain-like"/>
    <property type="match status" value="2"/>
</dbReference>
<feature type="domain" description="PAC" evidence="8">
    <location>
        <begin position="330"/>
        <end position="382"/>
    </location>
</feature>
<dbReference type="Pfam" id="PF15915">
    <property type="entry name" value="BAT"/>
    <property type="match status" value="1"/>
</dbReference>
<dbReference type="InterPro" id="IPR013656">
    <property type="entry name" value="PAS_4"/>
</dbReference>
<dbReference type="InterPro" id="IPR001610">
    <property type="entry name" value="PAC"/>
</dbReference>
<dbReference type="PANTHER" id="PTHR43304:SF1">
    <property type="entry name" value="PAC DOMAIN-CONTAINING PROTEIN"/>
    <property type="match status" value="1"/>
</dbReference>
<evidence type="ECO:0000256" key="6">
    <source>
        <dbReference type="ARBA" id="ARBA00023015"/>
    </source>
</evidence>
<dbReference type="InterPro" id="IPR000700">
    <property type="entry name" value="PAS-assoc_C"/>
</dbReference>
<dbReference type="InterPro" id="IPR052162">
    <property type="entry name" value="Sensor_kinase/Photoreceptor"/>
</dbReference>
<dbReference type="OrthoDB" id="165911at2157"/>
<dbReference type="Gene3D" id="3.30.450.40">
    <property type="match status" value="2"/>
</dbReference>
<dbReference type="eggNOG" id="arCOG06712">
    <property type="taxonomic scope" value="Archaea"/>
</dbReference>
<proteinExistence type="predicted"/>
<dbReference type="RefSeq" id="WP_008385974.1">
    <property type="nucleotide sequence ID" value="NZ_AOIV01000021.1"/>
</dbReference>
<keyword evidence="3" id="KW-0597">Phosphoprotein</keyword>
<evidence type="ECO:0000256" key="2">
    <source>
        <dbReference type="ARBA" id="ARBA00012438"/>
    </source>
</evidence>
<dbReference type="InParanoid" id="M0D9M7"/>
<evidence type="ECO:0000256" key="5">
    <source>
        <dbReference type="ARBA" id="ARBA00022777"/>
    </source>
</evidence>
<dbReference type="InterPro" id="IPR013655">
    <property type="entry name" value="PAS_fold_3"/>
</dbReference>
<dbReference type="InterPro" id="IPR031803">
    <property type="entry name" value="BAT_GAF/HTH-assoc"/>
</dbReference>
<dbReference type="InterPro" id="IPR029016">
    <property type="entry name" value="GAF-like_dom_sf"/>
</dbReference>
<evidence type="ECO:0000256" key="4">
    <source>
        <dbReference type="ARBA" id="ARBA00022679"/>
    </source>
</evidence>
<evidence type="ECO:0000259" key="8">
    <source>
        <dbReference type="PROSITE" id="PS50113"/>
    </source>
</evidence>
<evidence type="ECO:0000256" key="1">
    <source>
        <dbReference type="ARBA" id="ARBA00000085"/>
    </source>
</evidence>
<dbReference type="PATRIC" id="fig|1227487.5.peg.1803"/>
<dbReference type="InterPro" id="IPR003018">
    <property type="entry name" value="GAF"/>
</dbReference>
<dbReference type="EC" id="2.7.13.3" evidence="2"/>
<dbReference type="GO" id="GO:0004673">
    <property type="term" value="F:protein histidine kinase activity"/>
    <property type="evidence" value="ECO:0007669"/>
    <property type="project" value="UniProtKB-EC"/>
</dbReference>
<dbReference type="eggNOG" id="arCOG02349">
    <property type="taxonomic scope" value="Archaea"/>
</dbReference>
<dbReference type="SMART" id="SM00086">
    <property type="entry name" value="PAC"/>
    <property type="match status" value="2"/>
</dbReference>
<dbReference type="InterPro" id="IPR035965">
    <property type="entry name" value="PAS-like_dom_sf"/>
</dbReference>
<accession>M0D9M7</accession>
<evidence type="ECO:0000256" key="7">
    <source>
        <dbReference type="ARBA" id="ARBA00023163"/>
    </source>
</evidence>
<dbReference type="Proteomes" id="UP000011513">
    <property type="component" value="Unassembled WGS sequence"/>
</dbReference>
<comment type="catalytic activity">
    <reaction evidence="1">
        <text>ATP + protein L-histidine = ADP + protein N-phospho-L-histidine.</text>
        <dbReference type="EC" id="2.7.13.3"/>
    </reaction>
</comment>
<dbReference type="CDD" id="cd00130">
    <property type="entry name" value="PAS"/>
    <property type="match status" value="1"/>
</dbReference>
<keyword evidence="6" id="KW-0805">Transcription regulation</keyword>
<dbReference type="Pfam" id="PF08447">
    <property type="entry name" value="PAS_3"/>
    <property type="match status" value="1"/>
</dbReference>
<comment type="caution">
    <text evidence="9">The sequence shown here is derived from an EMBL/GenBank/DDBJ whole genome shotgun (WGS) entry which is preliminary data.</text>
</comment>
<dbReference type="SUPFAM" id="SSF55785">
    <property type="entry name" value="PYP-like sensor domain (PAS domain)"/>
    <property type="match status" value="2"/>
</dbReference>
<dbReference type="InterPro" id="IPR000014">
    <property type="entry name" value="PAS"/>
</dbReference>
<evidence type="ECO:0000313" key="10">
    <source>
        <dbReference type="Proteomes" id="UP000011513"/>
    </source>
</evidence>
<dbReference type="Gene3D" id="2.10.70.100">
    <property type="match status" value="1"/>
</dbReference>
<reference evidence="9 10" key="1">
    <citation type="journal article" date="2014" name="PLoS Genet.">
        <title>Phylogenetically driven sequencing of extremely halophilic archaea reveals strategies for static and dynamic osmo-response.</title>
        <authorList>
            <person name="Becker E.A."/>
            <person name="Seitzer P.M."/>
            <person name="Tritt A."/>
            <person name="Larsen D."/>
            <person name="Krusor M."/>
            <person name="Yao A.I."/>
            <person name="Wu D."/>
            <person name="Madern D."/>
            <person name="Eisen J.A."/>
            <person name="Darling A.E."/>
            <person name="Facciotti M.T."/>
        </authorList>
    </citation>
    <scope>NUCLEOTIDE SEQUENCE [LARGE SCALE GENOMIC DNA]</scope>
    <source>
        <strain evidence="9 10">JCM 14848</strain>
    </source>
</reference>
<evidence type="ECO:0000313" key="9">
    <source>
        <dbReference type="EMBL" id="ELZ31422.1"/>
    </source>
</evidence>
<sequence length="1071" mass="118031">MTRLDEREATPVGADIASVIRALRRDSHPLGSVDGHERPFGHFVTVVADSATASPEVIQFAVQGIEQDERVIALVDASEREAFESRLRDTGADVGTALETGMLHFYPKTEIAAPKPSQPTCLAEYVERAIGKIDDGETARIVADVGSVCRDDPSREELVDYERALTDVCADSNVVAFCQYDRGTFSASLIRDIVRAHPYLVTDAGVAPNVHFTPPAALGSPEPPDRQVDRMLDTARTLTKVSTTFGEKERQLRRTDDRLRLVLEAGGHGTWELDLRSETAPRRSPQHDRIFGYDEPLDDWSFERFLEHVHPGDRDAVEESFEAAFETGEWSFECRIVRADGEQSWIAANGEFYYDAEGDPVRAVGVVEDVTDRKELERELRTEKEHFQLALENSPFAAFRLDTDLRYTWLSSPHIDFDPASVIGKRDDELLPEDAAEVILEPKRQVLETGEGVRGEYTYELPSGTVTYDLTVEPLRDESGEVVGLTCAALDITERKRLERTLTRLHEVSRDLIGAESLVEASERTAAAAADVFDVDGVIVYLFDDTNNSLNPAVVTDGIEALGGDLPVISPGDPSIAWQSFVNGESRQFDDVDEADDPTLADVPVRSGVWLPIGDHGVLAIVSTAVAGLPDQTQEVADHLAATAEATFDRIEREEALHDQERELAARNRRLHELNRVNDIIREIDQVLVRATTADEIEKAVCERLTRDDRFAFAWIGDVDDGQLTPQTWAGDARGYLDEVDFRLEAETGEPALSTAETGEVSYVPNVAERLREHQWRKTALASGLHSALSLPIRYDGVDYGVLTVYAGETEAFDTLTREVLAELGETIANALNAVETRRGLLSDSVVELRLTIRDAGTALAALATETGSELDVHGTIPQQEGGTRVFVTVRECPPDVFAAAATDSTRVKTVARLSDADESAAGHRFELLVTGETVPSVLATAGATAHTITVSATGARVVVELPGTIDVRTFVDRVDERFPETDLVARREVERRGWPGGEVPGPLTGDFTDRQREVLQTAYLSGYFEWPRDRTGEEVAESLGITQPTFNRHLRTAERKLFARLFDQASLPPE</sequence>
<dbReference type="NCBIfam" id="TIGR00229">
    <property type="entry name" value="sensory_box"/>
    <property type="match status" value="2"/>
</dbReference>
<dbReference type="EMBL" id="AOIV01000021">
    <property type="protein sequence ID" value="ELZ31422.1"/>
    <property type="molecule type" value="Genomic_DNA"/>
</dbReference>
<dbReference type="Pfam" id="PF08448">
    <property type="entry name" value="PAS_4"/>
    <property type="match status" value="1"/>
</dbReference>
<dbReference type="Pfam" id="PF04967">
    <property type="entry name" value="HTH_10"/>
    <property type="match status" value="1"/>
</dbReference>
<dbReference type="InterPro" id="IPR025847">
    <property type="entry name" value="MEDS_domain"/>
</dbReference>
<feature type="domain" description="PAC" evidence="8">
    <location>
        <begin position="453"/>
        <end position="504"/>
    </location>
</feature>
<dbReference type="AlphaFoldDB" id="M0D9M7"/>
<keyword evidence="7" id="KW-0804">Transcription</keyword>
<protein>
    <recommendedName>
        <fullName evidence="2">histidine kinase</fullName>
        <ecNumber evidence="2">2.7.13.3</ecNumber>
    </recommendedName>
</protein>
<gene>
    <name evidence="9" type="ORF">C474_08982</name>
</gene>
<dbReference type="Gene3D" id="3.30.450.20">
    <property type="entry name" value="PAS domain"/>
    <property type="match status" value="2"/>
</dbReference>
<dbReference type="eggNOG" id="arCOG06192">
    <property type="taxonomic scope" value="Archaea"/>
</dbReference>
<keyword evidence="5" id="KW-0418">Kinase</keyword>
<dbReference type="PROSITE" id="PS50113">
    <property type="entry name" value="PAC"/>
    <property type="match status" value="2"/>
</dbReference>
<keyword evidence="10" id="KW-1185">Reference proteome</keyword>
<dbReference type="Pfam" id="PF14417">
    <property type="entry name" value="MEDS"/>
    <property type="match status" value="1"/>
</dbReference>
<dbReference type="InterPro" id="IPR007050">
    <property type="entry name" value="HTH_bacterioopsin"/>
</dbReference>
<dbReference type="PANTHER" id="PTHR43304">
    <property type="entry name" value="PHYTOCHROME-LIKE PROTEIN CPH1"/>
    <property type="match status" value="1"/>
</dbReference>
<dbReference type="eggNOG" id="arCOG03567">
    <property type="taxonomic scope" value="Archaea"/>
</dbReference>
<organism evidence="9 10">
    <name type="scientific">Halogeometricum pallidum JCM 14848</name>
    <dbReference type="NCBI Taxonomy" id="1227487"/>
    <lineage>
        <taxon>Archaea</taxon>
        <taxon>Methanobacteriati</taxon>
        <taxon>Methanobacteriota</taxon>
        <taxon>Stenosarchaea group</taxon>
        <taxon>Halobacteria</taxon>
        <taxon>Halobacteriales</taxon>
        <taxon>Haloferacaceae</taxon>
        <taxon>Halogeometricum</taxon>
    </lineage>
</organism>
<evidence type="ECO:0000256" key="3">
    <source>
        <dbReference type="ARBA" id="ARBA00022553"/>
    </source>
</evidence>
<keyword evidence="4" id="KW-0808">Transferase</keyword>
<dbReference type="Pfam" id="PF13185">
    <property type="entry name" value="GAF_2"/>
    <property type="match status" value="1"/>
</dbReference>